<organism evidence="1 2">
    <name type="scientific">Guyanagaster necrorhizus</name>
    <dbReference type="NCBI Taxonomy" id="856835"/>
    <lineage>
        <taxon>Eukaryota</taxon>
        <taxon>Fungi</taxon>
        <taxon>Dikarya</taxon>
        <taxon>Basidiomycota</taxon>
        <taxon>Agaricomycotina</taxon>
        <taxon>Agaricomycetes</taxon>
        <taxon>Agaricomycetidae</taxon>
        <taxon>Agaricales</taxon>
        <taxon>Marasmiineae</taxon>
        <taxon>Physalacriaceae</taxon>
        <taxon>Guyanagaster</taxon>
    </lineage>
</organism>
<accession>A0A9P7VIA7</accession>
<name>A0A9P7VIA7_9AGAR</name>
<dbReference type="Proteomes" id="UP000812287">
    <property type="component" value="Unassembled WGS sequence"/>
</dbReference>
<keyword evidence="2" id="KW-1185">Reference proteome</keyword>
<comment type="caution">
    <text evidence="1">The sequence shown here is derived from an EMBL/GenBank/DDBJ whole genome shotgun (WGS) entry which is preliminary data.</text>
</comment>
<dbReference type="AlphaFoldDB" id="A0A9P7VIA7"/>
<reference evidence="1" key="1">
    <citation type="submission" date="2020-11" db="EMBL/GenBank/DDBJ databases">
        <title>Adaptations for nitrogen fixation in a non-lichenized fungal sporocarp promotes dispersal by wood-feeding termites.</title>
        <authorList>
            <consortium name="DOE Joint Genome Institute"/>
            <person name="Koch R.A."/>
            <person name="Yoon G."/>
            <person name="Arayal U."/>
            <person name="Lail K."/>
            <person name="Amirebrahimi M."/>
            <person name="Labutti K."/>
            <person name="Lipzen A."/>
            <person name="Riley R."/>
            <person name="Barry K."/>
            <person name="Henrissat B."/>
            <person name="Grigoriev I.V."/>
            <person name="Herr J.R."/>
            <person name="Aime M.C."/>
        </authorList>
    </citation>
    <scope>NUCLEOTIDE SEQUENCE</scope>
    <source>
        <strain evidence="1">MCA 3950</strain>
    </source>
</reference>
<dbReference type="GeneID" id="66100113"/>
<dbReference type="OrthoDB" id="2977051at2759"/>
<gene>
    <name evidence="1" type="ORF">BT62DRAFT_1011803</name>
</gene>
<evidence type="ECO:0000313" key="2">
    <source>
        <dbReference type="Proteomes" id="UP000812287"/>
    </source>
</evidence>
<sequence length="92" mass="10695">MDAYYTPADSSEIESLKWCLMGSVFLSMKVITKIATKRLWLISDRAFYEEYAPTPVFDDIPNELEPSLTLEDWKYLQSICHFDLGFGEDVQM</sequence>
<proteinExistence type="predicted"/>
<evidence type="ECO:0000313" key="1">
    <source>
        <dbReference type="EMBL" id="KAG7441219.1"/>
    </source>
</evidence>
<protein>
    <submittedName>
        <fullName evidence="1">Uncharacterized protein</fullName>
    </submittedName>
</protein>
<dbReference type="RefSeq" id="XP_043034719.1">
    <property type="nucleotide sequence ID" value="XM_043177826.1"/>
</dbReference>
<dbReference type="EMBL" id="MU250562">
    <property type="protein sequence ID" value="KAG7441219.1"/>
    <property type="molecule type" value="Genomic_DNA"/>
</dbReference>